<name>A0A927F7W7_9BACT</name>
<dbReference type="Proteomes" id="UP000622317">
    <property type="component" value="Unassembled WGS sequence"/>
</dbReference>
<dbReference type="RefSeq" id="WP_191616713.1">
    <property type="nucleotide sequence ID" value="NZ_JACYFG010000009.1"/>
</dbReference>
<dbReference type="AlphaFoldDB" id="A0A927F7W7"/>
<organism evidence="1 2">
    <name type="scientific">Pelagicoccus enzymogenes</name>
    <dbReference type="NCBI Taxonomy" id="2773457"/>
    <lineage>
        <taxon>Bacteria</taxon>
        <taxon>Pseudomonadati</taxon>
        <taxon>Verrucomicrobiota</taxon>
        <taxon>Opitutia</taxon>
        <taxon>Puniceicoccales</taxon>
        <taxon>Pelagicoccaceae</taxon>
        <taxon>Pelagicoccus</taxon>
    </lineage>
</organism>
<sequence>MKSKFREAQRNPEATYSRPLEVLSDAELTQEEKRSVLEAWKAEAIHLQESSGEGFGGGERSSLDEIAKALSRV</sequence>
<keyword evidence="2" id="KW-1185">Reference proteome</keyword>
<evidence type="ECO:0000313" key="1">
    <source>
        <dbReference type="EMBL" id="MBD5779575.1"/>
    </source>
</evidence>
<gene>
    <name evidence="1" type="ORF">IEN85_08715</name>
</gene>
<comment type="caution">
    <text evidence="1">The sequence shown here is derived from an EMBL/GenBank/DDBJ whole genome shotgun (WGS) entry which is preliminary data.</text>
</comment>
<reference evidence="1" key="1">
    <citation type="submission" date="2020-09" db="EMBL/GenBank/DDBJ databases">
        <title>Pelagicoccus enzymogenes sp. nov. with an EPS production, isolated from marine sediment.</title>
        <authorList>
            <person name="Feng X."/>
        </authorList>
    </citation>
    <scope>NUCLEOTIDE SEQUENCE</scope>
    <source>
        <strain evidence="1">NFK12</strain>
    </source>
</reference>
<evidence type="ECO:0000313" key="2">
    <source>
        <dbReference type="Proteomes" id="UP000622317"/>
    </source>
</evidence>
<accession>A0A927F7W7</accession>
<proteinExistence type="predicted"/>
<protein>
    <submittedName>
        <fullName evidence="1">Uncharacterized protein</fullName>
    </submittedName>
</protein>
<dbReference type="EMBL" id="JACYFG010000009">
    <property type="protein sequence ID" value="MBD5779575.1"/>
    <property type="molecule type" value="Genomic_DNA"/>
</dbReference>